<reference evidence="1 2" key="1">
    <citation type="submission" date="2019-08" db="EMBL/GenBank/DDBJ databases">
        <authorList>
            <person name="Alioto T."/>
            <person name="Alioto T."/>
            <person name="Gomez Garrido J."/>
        </authorList>
    </citation>
    <scope>NUCLEOTIDE SEQUENCE [LARGE SCALE GENOMIC DNA]</scope>
</reference>
<dbReference type="OrthoDB" id="8299799at2759"/>
<dbReference type="AlphaFoldDB" id="A0A5E4MFD2"/>
<dbReference type="Proteomes" id="UP000325440">
    <property type="component" value="Unassembled WGS sequence"/>
</dbReference>
<proteinExistence type="predicted"/>
<protein>
    <submittedName>
        <fullName evidence="1">Uncharacterized protein</fullName>
    </submittedName>
</protein>
<evidence type="ECO:0000313" key="1">
    <source>
        <dbReference type="EMBL" id="VVC31000.1"/>
    </source>
</evidence>
<name>A0A5E4MFD2_9HEMI</name>
<sequence length="146" mass="16501">MIDYAFDTTADLSKVSSQNTYDKVSIITCDSEEEEAQVISLIIKNEGSKNVSFFIGNQLLATRVACLLEQDDIEDYPYITLLLYSIEVLTSNWNSVELLSLLKHTLVTFGYAKEEYSKILSEFEIEILRNFSISNLEGSQGACTMR</sequence>
<keyword evidence="2" id="KW-1185">Reference proteome</keyword>
<dbReference type="EMBL" id="CABPRJ010000559">
    <property type="protein sequence ID" value="VVC31000.1"/>
    <property type="molecule type" value="Genomic_DNA"/>
</dbReference>
<gene>
    <name evidence="1" type="ORF">CINCED_3A002370</name>
</gene>
<organism evidence="1 2">
    <name type="scientific">Cinara cedri</name>
    <dbReference type="NCBI Taxonomy" id="506608"/>
    <lineage>
        <taxon>Eukaryota</taxon>
        <taxon>Metazoa</taxon>
        <taxon>Ecdysozoa</taxon>
        <taxon>Arthropoda</taxon>
        <taxon>Hexapoda</taxon>
        <taxon>Insecta</taxon>
        <taxon>Pterygota</taxon>
        <taxon>Neoptera</taxon>
        <taxon>Paraneoptera</taxon>
        <taxon>Hemiptera</taxon>
        <taxon>Sternorrhyncha</taxon>
        <taxon>Aphidomorpha</taxon>
        <taxon>Aphidoidea</taxon>
        <taxon>Aphididae</taxon>
        <taxon>Lachninae</taxon>
        <taxon>Cinara</taxon>
    </lineage>
</organism>
<evidence type="ECO:0000313" key="2">
    <source>
        <dbReference type="Proteomes" id="UP000325440"/>
    </source>
</evidence>
<accession>A0A5E4MFD2</accession>